<accession>A0A7K0DWC3</accession>
<reference evidence="2 3" key="1">
    <citation type="submission" date="2019-10" db="EMBL/GenBank/DDBJ databases">
        <title>Nocardia macrotermitis sp. nov. and Nocardia aurantia sp. nov., isolated from the gut of fungus growing-termite Macrotermes natalensis.</title>
        <authorList>
            <person name="Benndorf R."/>
            <person name="Schwitalla J."/>
            <person name="Martin K."/>
            <person name="De Beer W."/>
            <person name="Kaster A.-K."/>
            <person name="Vollmers J."/>
            <person name="Poulsen M."/>
            <person name="Beemelmanns C."/>
        </authorList>
    </citation>
    <scope>NUCLEOTIDE SEQUENCE [LARGE SCALE GENOMIC DNA]</scope>
    <source>
        <strain evidence="2 3">RB56</strain>
    </source>
</reference>
<keyword evidence="1" id="KW-0732">Signal</keyword>
<comment type="caution">
    <text evidence="2">The sequence shown here is derived from an EMBL/GenBank/DDBJ whole genome shotgun (WGS) entry which is preliminary data.</text>
</comment>
<protein>
    <submittedName>
        <fullName evidence="2">Uncharacterized protein</fullName>
    </submittedName>
</protein>
<gene>
    <name evidence="2" type="ORF">NRB56_47230</name>
</gene>
<sequence>MVLRGVRSSSAVLLAAAAAVIAFGVPAWAEESGADSAEGLPPGFPCGHTTVSPLSTSLWFPLDGRAPRYAEGTQASGTGYLDMYAPPGGRTNYFHPGINTRLSDLAAGPQNLGFMHQGQYVSFQLRLRLADRTDTDRSGFTTLVWWPPANGDVGAANWATSDDLVGGRWWSTQPIQGLAGGQSATATLPEIAQNNPHAIVTEYGVFNDSGTGAADRVVYGCRTWDFEPLANGSA</sequence>
<keyword evidence="3" id="KW-1185">Reference proteome</keyword>
<feature type="signal peptide" evidence="1">
    <location>
        <begin position="1"/>
        <end position="29"/>
    </location>
</feature>
<evidence type="ECO:0000256" key="1">
    <source>
        <dbReference type="SAM" id="SignalP"/>
    </source>
</evidence>
<evidence type="ECO:0000313" key="2">
    <source>
        <dbReference type="EMBL" id="MQY29134.1"/>
    </source>
</evidence>
<dbReference type="Proteomes" id="UP000431401">
    <property type="component" value="Unassembled WGS sequence"/>
</dbReference>
<dbReference type="AlphaFoldDB" id="A0A7K0DWC3"/>
<evidence type="ECO:0000313" key="3">
    <source>
        <dbReference type="Proteomes" id="UP000431401"/>
    </source>
</evidence>
<dbReference type="OrthoDB" id="4539593at2"/>
<dbReference type="RefSeq" id="WP_153345659.1">
    <property type="nucleotide sequence ID" value="NZ_WEGI01000010.1"/>
</dbReference>
<name>A0A7K0DWC3_9NOCA</name>
<feature type="chain" id="PRO_5029587281" evidence="1">
    <location>
        <begin position="30"/>
        <end position="234"/>
    </location>
</feature>
<dbReference type="EMBL" id="WEGI01000010">
    <property type="protein sequence ID" value="MQY29134.1"/>
    <property type="molecule type" value="Genomic_DNA"/>
</dbReference>
<proteinExistence type="predicted"/>
<organism evidence="2 3">
    <name type="scientific">Nocardia aurantia</name>
    <dbReference type="NCBI Taxonomy" id="2585199"/>
    <lineage>
        <taxon>Bacteria</taxon>
        <taxon>Bacillati</taxon>
        <taxon>Actinomycetota</taxon>
        <taxon>Actinomycetes</taxon>
        <taxon>Mycobacteriales</taxon>
        <taxon>Nocardiaceae</taxon>
        <taxon>Nocardia</taxon>
    </lineage>
</organism>